<accession>A0ABU1N1Y9</accession>
<reference evidence="4 5" key="1">
    <citation type="submission" date="2023-07" db="EMBL/GenBank/DDBJ databases">
        <title>Sorghum-associated microbial communities from plants grown in Nebraska, USA.</title>
        <authorList>
            <person name="Schachtman D."/>
        </authorList>
    </citation>
    <scope>NUCLEOTIDE SEQUENCE [LARGE SCALE GENOMIC DNA]</scope>
    <source>
        <strain evidence="4 5">DS2154</strain>
    </source>
</reference>
<dbReference type="InterPro" id="IPR036271">
    <property type="entry name" value="Tet_transcr_reg_TetR-rel_C_sf"/>
</dbReference>
<organism evidence="4 5">
    <name type="scientific">Caulobacter rhizosphaerae</name>
    <dbReference type="NCBI Taxonomy" id="2010972"/>
    <lineage>
        <taxon>Bacteria</taxon>
        <taxon>Pseudomonadati</taxon>
        <taxon>Pseudomonadota</taxon>
        <taxon>Alphaproteobacteria</taxon>
        <taxon>Caulobacterales</taxon>
        <taxon>Caulobacteraceae</taxon>
        <taxon>Caulobacter</taxon>
    </lineage>
</organism>
<dbReference type="EMBL" id="JAVDRL010000009">
    <property type="protein sequence ID" value="MDR6532427.1"/>
    <property type="molecule type" value="Genomic_DNA"/>
</dbReference>
<keyword evidence="1 2" id="KW-0238">DNA-binding</keyword>
<dbReference type="Gene3D" id="1.10.357.10">
    <property type="entry name" value="Tetracycline Repressor, domain 2"/>
    <property type="match status" value="1"/>
</dbReference>
<dbReference type="SUPFAM" id="SSF46689">
    <property type="entry name" value="Homeodomain-like"/>
    <property type="match status" value="1"/>
</dbReference>
<dbReference type="PANTHER" id="PTHR30055:SF119">
    <property type="entry name" value="NALC"/>
    <property type="match status" value="1"/>
</dbReference>
<evidence type="ECO:0000256" key="2">
    <source>
        <dbReference type="PROSITE-ProRule" id="PRU00335"/>
    </source>
</evidence>
<dbReference type="Proteomes" id="UP001262754">
    <property type="component" value="Unassembled WGS sequence"/>
</dbReference>
<dbReference type="InterPro" id="IPR039536">
    <property type="entry name" value="TetR_C_Proteobacteria"/>
</dbReference>
<dbReference type="RefSeq" id="WP_230983682.1">
    <property type="nucleotide sequence ID" value="NZ_BMLD01000001.1"/>
</dbReference>
<evidence type="ECO:0000313" key="4">
    <source>
        <dbReference type="EMBL" id="MDR6532427.1"/>
    </source>
</evidence>
<proteinExistence type="predicted"/>
<name>A0ABU1N1Y9_9CAUL</name>
<evidence type="ECO:0000256" key="1">
    <source>
        <dbReference type="ARBA" id="ARBA00023125"/>
    </source>
</evidence>
<dbReference type="InterPro" id="IPR050109">
    <property type="entry name" value="HTH-type_TetR-like_transc_reg"/>
</dbReference>
<feature type="DNA-binding region" description="H-T-H motif" evidence="2">
    <location>
        <begin position="34"/>
        <end position="53"/>
    </location>
</feature>
<dbReference type="PANTHER" id="PTHR30055">
    <property type="entry name" value="HTH-TYPE TRANSCRIPTIONAL REGULATOR RUTR"/>
    <property type="match status" value="1"/>
</dbReference>
<dbReference type="InterPro" id="IPR001647">
    <property type="entry name" value="HTH_TetR"/>
</dbReference>
<gene>
    <name evidence="4" type="ORF">J2800_003185</name>
</gene>
<dbReference type="SUPFAM" id="SSF48498">
    <property type="entry name" value="Tetracyclin repressor-like, C-terminal domain"/>
    <property type="match status" value="1"/>
</dbReference>
<dbReference type="PROSITE" id="PS50977">
    <property type="entry name" value="HTH_TETR_2"/>
    <property type="match status" value="1"/>
</dbReference>
<dbReference type="InterPro" id="IPR009057">
    <property type="entry name" value="Homeodomain-like_sf"/>
</dbReference>
<feature type="domain" description="HTH tetR-type" evidence="3">
    <location>
        <begin position="11"/>
        <end position="71"/>
    </location>
</feature>
<dbReference type="Pfam" id="PF14246">
    <property type="entry name" value="TetR_C_7"/>
    <property type="match status" value="1"/>
</dbReference>
<dbReference type="Pfam" id="PF00440">
    <property type="entry name" value="TetR_N"/>
    <property type="match status" value="1"/>
</dbReference>
<dbReference type="Gene3D" id="1.10.10.60">
    <property type="entry name" value="Homeodomain-like"/>
    <property type="match status" value="1"/>
</dbReference>
<keyword evidence="5" id="KW-1185">Reference proteome</keyword>
<evidence type="ECO:0000259" key="3">
    <source>
        <dbReference type="PROSITE" id="PS50977"/>
    </source>
</evidence>
<protein>
    <submittedName>
        <fullName evidence="4">AcrR family transcriptional regulator</fullName>
    </submittedName>
</protein>
<sequence length="207" mass="22937">MQDVKPRLDRDARREAILDVASDVFLEEGYANASMSTIAARLGGSKGTLYNYFKNKEELFAAYVVRHCAWQRDAMFEIGSEPGDIREALTRVGRTYLSIVLSDFSMANFRVIVAEAQRTPEIGHAFYEAGPRSGAKLLGVILQKAVDSGQLRIDDPVHAAHQFIGLCQNRMLKARLCRAMDAPTPDEIDREVLPAVKVFLAAYGAKS</sequence>
<dbReference type="PRINTS" id="PR00455">
    <property type="entry name" value="HTHTETR"/>
</dbReference>
<comment type="caution">
    <text evidence="4">The sequence shown here is derived from an EMBL/GenBank/DDBJ whole genome shotgun (WGS) entry which is preliminary data.</text>
</comment>
<evidence type="ECO:0000313" key="5">
    <source>
        <dbReference type="Proteomes" id="UP001262754"/>
    </source>
</evidence>